<dbReference type="EMBL" id="BART01035205">
    <property type="protein sequence ID" value="GAH12081.1"/>
    <property type="molecule type" value="Genomic_DNA"/>
</dbReference>
<dbReference type="AlphaFoldDB" id="X1CUC1"/>
<comment type="caution">
    <text evidence="1">The sequence shown here is derived from an EMBL/GenBank/DDBJ whole genome shotgun (WGS) entry which is preliminary data.</text>
</comment>
<evidence type="ECO:0000313" key="1">
    <source>
        <dbReference type="EMBL" id="GAH12081.1"/>
    </source>
</evidence>
<gene>
    <name evidence="1" type="ORF">S01H4_59895</name>
</gene>
<proteinExistence type="predicted"/>
<organism evidence="1">
    <name type="scientific">marine sediment metagenome</name>
    <dbReference type="NCBI Taxonomy" id="412755"/>
    <lineage>
        <taxon>unclassified sequences</taxon>
        <taxon>metagenomes</taxon>
        <taxon>ecological metagenomes</taxon>
    </lineage>
</organism>
<reference evidence="1" key="1">
    <citation type="journal article" date="2014" name="Front. Microbiol.">
        <title>High frequency of phylogenetically diverse reductive dehalogenase-homologous genes in deep subseafloor sedimentary metagenomes.</title>
        <authorList>
            <person name="Kawai M."/>
            <person name="Futagami T."/>
            <person name="Toyoda A."/>
            <person name="Takaki Y."/>
            <person name="Nishi S."/>
            <person name="Hori S."/>
            <person name="Arai W."/>
            <person name="Tsubouchi T."/>
            <person name="Morono Y."/>
            <person name="Uchiyama I."/>
            <person name="Ito T."/>
            <person name="Fujiyama A."/>
            <person name="Inagaki F."/>
            <person name="Takami H."/>
        </authorList>
    </citation>
    <scope>NUCLEOTIDE SEQUENCE</scope>
    <source>
        <strain evidence="1">Expedition CK06-06</strain>
    </source>
</reference>
<protein>
    <submittedName>
        <fullName evidence="1">Uncharacterized protein</fullName>
    </submittedName>
</protein>
<name>X1CUC1_9ZZZZ</name>
<sequence>YGTRAYEHTVVHVTEVNASVIWNVLLSPCTD</sequence>
<accession>X1CUC1</accession>
<feature type="non-terminal residue" evidence="1">
    <location>
        <position position="1"/>
    </location>
</feature>